<evidence type="ECO:0000256" key="1">
    <source>
        <dbReference type="SAM" id="SignalP"/>
    </source>
</evidence>
<dbReference type="EMBL" id="JAAHBV010000502">
    <property type="protein sequence ID" value="NER61675.1"/>
    <property type="molecule type" value="Genomic_DNA"/>
</dbReference>
<gene>
    <name evidence="3" type="ORF">G3435_20405</name>
    <name evidence="4" type="ORF">G3436_11320</name>
</gene>
<evidence type="ECO:0000313" key="4">
    <source>
        <dbReference type="EMBL" id="NER64372.1"/>
    </source>
</evidence>
<dbReference type="AlphaFoldDB" id="A0A6B3NLV0"/>
<dbReference type="Proteomes" id="UP000482634">
    <property type="component" value="Unassembled WGS sequence"/>
</dbReference>
<comment type="caution">
    <text evidence="4">The sequence shown here is derived from an EMBL/GenBank/DDBJ whole genome shotgun (WGS) entry which is preliminary data.</text>
</comment>
<reference evidence="5 6" key="1">
    <citation type="submission" date="2020-02" db="EMBL/GenBank/DDBJ databases">
        <title>Broccoli isolated Pseudomonas sp.</title>
        <authorList>
            <person name="Fujikawa T."/>
            <person name="Sawada H."/>
        </authorList>
    </citation>
    <scope>NUCLEOTIDE SEQUENCE [LARGE SCALE GENOMIC DNA]</scope>
    <source>
        <strain evidence="4 6">MAFF212427</strain>
        <strain evidence="3 5">MAFF212428</strain>
    </source>
</reference>
<keyword evidence="4" id="KW-0167">Capsid protein</keyword>
<accession>A0A6B3NLV0</accession>
<organism evidence="4 6">
    <name type="scientific">Pseudomonas brassicae</name>
    <dbReference type="NCBI Taxonomy" id="2708063"/>
    <lineage>
        <taxon>Bacteria</taxon>
        <taxon>Pseudomonadati</taxon>
        <taxon>Pseudomonadota</taxon>
        <taxon>Gammaproteobacteria</taxon>
        <taxon>Pseudomonadales</taxon>
        <taxon>Pseudomonadaceae</taxon>
        <taxon>Pseudomonas</taxon>
    </lineage>
</organism>
<keyword evidence="4" id="KW-0946">Virion</keyword>
<dbReference type="RefSeq" id="WP_163944814.1">
    <property type="nucleotide sequence ID" value="NZ_JAAHBU010000140.1"/>
</dbReference>
<evidence type="ECO:0000313" key="5">
    <source>
        <dbReference type="Proteomes" id="UP000480410"/>
    </source>
</evidence>
<accession>A0A6M0CVP4</accession>
<feature type="signal peptide" evidence="1">
    <location>
        <begin position="1"/>
        <end position="23"/>
    </location>
</feature>
<keyword evidence="1" id="KW-0732">Signal</keyword>
<dbReference type="Proteomes" id="UP000480410">
    <property type="component" value="Unassembled WGS sequence"/>
</dbReference>
<evidence type="ECO:0000259" key="2">
    <source>
        <dbReference type="Pfam" id="PF05229"/>
    </source>
</evidence>
<feature type="chain" id="PRO_5044630294" evidence="1">
    <location>
        <begin position="24"/>
        <end position="177"/>
    </location>
</feature>
<protein>
    <submittedName>
        <fullName evidence="4">Spore coat protein U domain-containing protein</fullName>
    </submittedName>
</protein>
<sequence length="177" mass="17622">MHPHVSRILFAGLGLALATQAQAATVTGTITSTLTLTAACQVNGSTSTTAVNFGTLDFGSQIALFSEASSQVIGVGGGGAISVLCSPGAAPVLKVGAGAHDAATSGGTRAMAFNTNYVPYDFYTDAAHNTLLPINGTVALATSTGTAQIVTLYGRAVGKPALPPGVYTDTVSVELSF</sequence>
<dbReference type="EMBL" id="JAAHBU010000140">
    <property type="protein sequence ID" value="NER64372.1"/>
    <property type="molecule type" value="Genomic_DNA"/>
</dbReference>
<dbReference type="InterPro" id="IPR053167">
    <property type="entry name" value="Spore_coat_component"/>
</dbReference>
<name>A0A6B3NLV0_9PSED</name>
<dbReference type="PANTHER" id="PTHR37089:SF4">
    <property type="entry name" value="EXPORTED PROTEIN"/>
    <property type="match status" value="1"/>
</dbReference>
<dbReference type="PANTHER" id="PTHR37089">
    <property type="entry name" value="PROTEIN U-RELATED"/>
    <property type="match status" value="1"/>
</dbReference>
<feature type="domain" description="Spore coat protein U/FanG" evidence="2">
    <location>
        <begin position="27"/>
        <end position="173"/>
    </location>
</feature>
<dbReference type="SMART" id="SM00972">
    <property type="entry name" value="SCPU"/>
    <property type="match status" value="1"/>
</dbReference>
<dbReference type="InterPro" id="IPR007893">
    <property type="entry name" value="Spore_coat_U/FanG"/>
</dbReference>
<keyword evidence="6" id="KW-1185">Reference proteome</keyword>
<evidence type="ECO:0000313" key="6">
    <source>
        <dbReference type="Proteomes" id="UP000482634"/>
    </source>
</evidence>
<dbReference type="Pfam" id="PF05229">
    <property type="entry name" value="SCPU"/>
    <property type="match status" value="1"/>
</dbReference>
<evidence type="ECO:0000313" key="3">
    <source>
        <dbReference type="EMBL" id="NER61675.1"/>
    </source>
</evidence>
<proteinExistence type="predicted"/>